<name>A0A4R7D0W9_9FLAO</name>
<reference evidence="1 2" key="1">
    <citation type="submission" date="2019-03" db="EMBL/GenBank/DDBJ databases">
        <title>Genomic Encyclopedia of Type Strains, Phase III (KMG-III): the genomes of soil and plant-associated and newly described type strains.</title>
        <authorList>
            <person name="Whitman W."/>
        </authorList>
    </citation>
    <scope>NUCLEOTIDE SEQUENCE [LARGE SCALE GENOMIC DNA]</scope>
    <source>
        <strain evidence="1 2">CECT 8455</strain>
    </source>
</reference>
<dbReference type="RefSeq" id="WP_166637478.1">
    <property type="nucleotide sequence ID" value="NZ_SNZW01000016.1"/>
</dbReference>
<keyword evidence="2" id="KW-1185">Reference proteome</keyword>
<sequence length="133" mass="15321">MENTAKTMNGLYENLGKLFYAVAISDGTVHNNEWEKVKEYVKEDWLYIDDFTDRYGTDAANQIEIVFDVLMETEKSSEECFDEFKDFYEIHPHAFSDKIKSLTKKTAKAITSSFSGNNKSELIILAKIDLLLN</sequence>
<protein>
    <recommendedName>
        <fullName evidence="3">Tellurite resistance protein TerB</fullName>
    </recommendedName>
</protein>
<gene>
    <name evidence="1" type="ORF">DFQ03_2956</name>
</gene>
<proteinExistence type="predicted"/>
<dbReference type="AlphaFoldDB" id="A0A4R7D0W9"/>
<evidence type="ECO:0000313" key="2">
    <source>
        <dbReference type="Proteomes" id="UP000295274"/>
    </source>
</evidence>
<dbReference type="EMBL" id="SNZW01000016">
    <property type="protein sequence ID" value="TDS13661.1"/>
    <property type="molecule type" value="Genomic_DNA"/>
</dbReference>
<organism evidence="1 2">
    <name type="scientific">Maribacter caenipelagi</name>
    <dbReference type="NCBI Taxonomy" id="1447781"/>
    <lineage>
        <taxon>Bacteria</taxon>
        <taxon>Pseudomonadati</taxon>
        <taxon>Bacteroidota</taxon>
        <taxon>Flavobacteriia</taxon>
        <taxon>Flavobacteriales</taxon>
        <taxon>Flavobacteriaceae</taxon>
        <taxon>Maribacter</taxon>
    </lineage>
</organism>
<evidence type="ECO:0008006" key="3">
    <source>
        <dbReference type="Google" id="ProtNLM"/>
    </source>
</evidence>
<accession>A0A4R7D0W9</accession>
<comment type="caution">
    <text evidence="1">The sequence shown here is derived from an EMBL/GenBank/DDBJ whole genome shotgun (WGS) entry which is preliminary data.</text>
</comment>
<evidence type="ECO:0000313" key="1">
    <source>
        <dbReference type="EMBL" id="TDS13661.1"/>
    </source>
</evidence>
<dbReference type="Proteomes" id="UP000295274">
    <property type="component" value="Unassembled WGS sequence"/>
</dbReference>